<dbReference type="RefSeq" id="WP_049668942.1">
    <property type="nucleotide sequence ID" value="NZ_JBIVOC010000009.1"/>
</dbReference>
<protein>
    <submittedName>
        <fullName evidence="1">Uncharacterized protein</fullName>
    </submittedName>
</protein>
<proteinExistence type="predicted"/>
<reference evidence="2" key="1">
    <citation type="submission" date="2015-07" db="EMBL/GenBank/DDBJ databases">
        <authorList>
            <person name="Liu B."/>
            <person name="Wang J."/>
            <person name="Zhu Y."/>
            <person name="Liu G."/>
            <person name="Chen Q."/>
            <person name="Lan J."/>
            <person name="Che J."/>
            <person name="Ge C."/>
            <person name="Shi H."/>
            <person name="Pan Z."/>
            <person name="Liu X."/>
        </authorList>
    </citation>
    <scope>NUCLEOTIDE SEQUENCE [LARGE SCALE GENOMIC DNA]</scope>
    <source>
        <strain evidence="2">DSM 23493</strain>
    </source>
</reference>
<dbReference type="Proteomes" id="UP000037326">
    <property type="component" value="Unassembled WGS sequence"/>
</dbReference>
<gene>
    <name evidence="1" type="ORF">ACZ11_23365</name>
</gene>
<comment type="caution">
    <text evidence="1">The sequence shown here is derived from an EMBL/GenBank/DDBJ whole genome shotgun (WGS) entry which is preliminary data.</text>
</comment>
<organism evidence="1 2">
    <name type="scientific">Lysinibacillus xylanilyticus</name>
    <dbReference type="NCBI Taxonomy" id="582475"/>
    <lineage>
        <taxon>Bacteria</taxon>
        <taxon>Bacillati</taxon>
        <taxon>Bacillota</taxon>
        <taxon>Bacilli</taxon>
        <taxon>Bacillales</taxon>
        <taxon>Bacillaceae</taxon>
        <taxon>Lysinibacillus</taxon>
    </lineage>
</organism>
<evidence type="ECO:0000313" key="1">
    <source>
        <dbReference type="EMBL" id="KMY28184.1"/>
    </source>
</evidence>
<dbReference type="EMBL" id="LFXJ01000013">
    <property type="protein sequence ID" value="KMY28184.1"/>
    <property type="molecule type" value="Genomic_DNA"/>
</dbReference>
<evidence type="ECO:0000313" key="2">
    <source>
        <dbReference type="Proteomes" id="UP000037326"/>
    </source>
</evidence>
<sequence>MVSPAFKSTSPANVTVPLPRTARKVNTAITFTFNNGNSPLIKFVVAFWRIANDGLIPAPKLIVTAAVVE</sequence>
<name>A0A0K9F0T4_9BACI</name>
<dbReference type="AlphaFoldDB" id="A0A0K9F0T4"/>
<accession>A0A0K9F0T4</accession>